<dbReference type="EMBL" id="FMWP01000054">
    <property type="protein sequence ID" value="SCZ94831.1"/>
    <property type="molecule type" value="Genomic_DNA"/>
</dbReference>
<organism evidence="2 3">
    <name type="scientific">Microbotryum saponariae</name>
    <dbReference type="NCBI Taxonomy" id="289078"/>
    <lineage>
        <taxon>Eukaryota</taxon>
        <taxon>Fungi</taxon>
        <taxon>Dikarya</taxon>
        <taxon>Basidiomycota</taxon>
        <taxon>Pucciniomycotina</taxon>
        <taxon>Microbotryomycetes</taxon>
        <taxon>Microbotryales</taxon>
        <taxon>Microbotryaceae</taxon>
        <taxon>Microbotryum</taxon>
    </lineage>
</organism>
<accession>A0A2X0LJB5</accession>
<protein>
    <submittedName>
        <fullName evidence="2">BZ3500_MvSof-1268-A1-R1_Chr12-1g03687 protein</fullName>
    </submittedName>
</protein>
<evidence type="ECO:0000313" key="2">
    <source>
        <dbReference type="EMBL" id="SCZ94831.1"/>
    </source>
</evidence>
<feature type="compositionally biased region" description="Low complexity" evidence="1">
    <location>
        <begin position="12"/>
        <end position="25"/>
    </location>
</feature>
<keyword evidence="3" id="KW-1185">Reference proteome</keyword>
<feature type="region of interest" description="Disordered" evidence="1">
    <location>
        <begin position="56"/>
        <end position="112"/>
    </location>
</feature>
<dbReference type="Proteomes" id="UP000249723">
    <property type="component" value="Unassembled WGS sequence"/>
</dbReference>
<dbReference type="STRING" id="289078.A0A2X0LJB5"/>
<feature type="compositionally biased region" description="Low complexity" evidence="1">
    <location>
        <begin position="77"/>
        <end position="93"/>
    </location>
</feature>
<reference evidence="3" key="1">
    <citation type="submission" date="2016-10" db="EMBL/GenBank/DDBJ databases">
        <authorList>
            <person name="Jeantristanb JTB J.-T."/>
            <person name="Ricardo R."/>
        </authorList>
    </citation>
    <scope>NUCLEOTIDE SEQUENCE [LARGE SCALE GENOMIC DNA]</scope>
</reference>
<name>A0A2X0LJB5_9BASI</name>
<dbReference type="AlphaFoldDB" id="A0A2X0LJB5"/>
<proteinExistence type="predicted"/>
<evidence type="ECO:0000313" key="3">
    <source>
        <dbReference type="Proteomes" id="UP000249723"/>
    </source>
</evidence>
<gene>
    <name evidence="2" type="ORF">BZ3500_MVSOF-1268-A1-R1_CHR12-1G03687</name>
</gene>
<evidence type="ECO:0000256" key="1">
    <source>
        <dbReference type="SAM" id="MobiDB-lite"/>
    </source>
</evidence>
<dbReference type="OrthoDB" id="9999611at2759"/>
<sequence>MSSTDAGKAETQDSTTEASTSTTSSQINAYVQQAKGTLYNASSSLTPLPLYEQTIGSVSSDPTWKEQGQDLLDQGTQELQAAQQQAKSEAAYESVGGKLQSSVRRDHSSSFGSGRGCSSLILDSISAYGFITGDQKTASEGNKKAEAAEWKAALADDHVPQVSLERAKGKVESAVGMVTGDIEKQQQANLRAEKAAWTGK</sequence>
<feature type="region of interest" description="Disordered" evidence="1">
    <location>
        <begin position="1"/>
        <end position="25"/>
    </location>
</feature>